<evidence type="ECO:0000256" key="2">
    <source>
        <dbReference type="SAM" id="MobiDB-lite"/>
    </source>
</evidence>
<dbReference type="VEuPathDB" id="CryptoDB:Vbra_7478"/>
<protein>
    <recommendedName>
        <fullName evidence="3">TLDc domain-containing protein</fullName>
    </recommendedName>
</protein>
<feature type="domain" description="TLDc" evidence="3">
    <location>
        <begin position="397"/>
        <end position="581"/>
    </location>
</feature>
<proteinExistence type="predicted"/>
<reference evidence="4 5" key="1">
    <citation type="submission" date="2014-11" db="EMBL/GenBank/DDBJ databases">
        <authorList>
            <person name="Zhu J."/>
            <person name="Qi W."/>
            <person name="Song R."/>
        </authorList>
    </citation>
    <scope>NUCLEOTIDE SEQUENCE [LARGE SCALE GENOMIC DNA]</scope>
</reference>
<dbReference type="EMBL" id="CDMY01000242">
    <property type="protein sequence ID" value="CEL95982.1"/>
    <property type="molecule type" value="Genomic_DNA"/>
</dbReference>
<gene>
    <name evidence="4" type="ORF">Vbra_7478</name>
</gene>
<evidence type="ECO:0000313" key="4">
    <source>
        <dbReference type="EMBL" id="CEL95982.1"/>
    </source>
</evidence>
<dbReference type="PhylomeDB" id="A0A0G4EHL5"/>
<evidence type="ECO:0000259" key="3">
    <source>
        <dbReference type="Pfam" id="PF07534"/>
    </source>
</evidence>
<feature type="region of interest" description="Disordered" evidence="2">
    <location>
        <begin position="200"/>
        <end position="247"/>
    </location>
</feature>
<dbReference type="AlphaFoldDB" id="A0A0G4EHL5"/>
<feature type="compositionally biased region" description="Low complexity" evidence="2">
    <location>
        <begin position="205"/>
        <end position="214"/>
    </location>
</feature>
<dbReference type="Proteomes" id="UP000041254">
    <property type="component" value="Unassembled WGS sequence"/>
</dbReference>
<dbReference type="Pfam" id="PF07534">
    <property type="entry name" value="TLD"/>
    <property type="match status" value="1"/>
</dbReference>
<feature type="region of interest" description="Disordered" evidence="2">
    <location>
        <begin position="1"/>
        <end position="35"/>
    </location>
</feature>
<evidence type="ECO:0000313" key="5">
    <source>
        <dbReference type="Proteomes" id="UP000041254"/>
    </source>
</evidence>
<evidence type="ECO:0000256" key="1">
    <source>
        <dbReference type="SAM" id="Coils"/>
    </source>
</evidence>
<keyword evidence="1" id="KW-0175">Coiled coil</keyword>
<dbReference type="InParanoid" id="A0A0G4EHL5"/>
<accession>A0A0G4EHL5</accession>
<feature type="coiled-coil region" evidence="1">
    <location>
        <begin position="250"/>
        <end position="277"/>
    </location>
</feature>
<organism evidence="4 5">
    <name type="scientific">Vitrella brassicaformis (strain CCMP3155)</name>
    <dbReference type="NCBI Taxonomy" id="1169540"/>
    <lineage>
        <taxon>Eukaryota</taxon>
        <taxon>Sar</taxon>
        <taxon>Alveolata</taxon>
        <taxon>Colpodellida</taxon>
        <taxon>Vitrellaceae</taxon>
        <taxon>Vitrella</taxon>
    </lineage>
</organism>
<name>A0A0G4EHL5_VITBC</name>
<sequence>MSAAAAAPAGSKKRKTTVGEAADDESVVPSRLHGVTSGREEVDAVVEQAAGCMDGLRGVFKTAVAAAEGEIEQLAAEINQLFIANGGTVEPHKTSGKLKLNVGGTVFFISVQRLLQPKMKLTYLSTLLLHFIDALPKDTNNLPFLEAHPPYFHWLRDQLALLESPHLDEISLHSPEADDPSYSEYHSLFMQKVVGDIEMEEQPRAPGSSAAASANGGGGGEQRDVEMADGSGQEGQREGADGDGGVKRVFRQIDRHMRRYESLLEGLQKQKKAMEAFLAAMRPFVNRDSSGEDLEVMTLSVSDEEVSVLRRTIVLLGQDHVLVTRFDRASVLQLIVDFARRLTVVMPPGQFVHPPVVAPHEKAIFAVELDMYGLDTVPPVGEAAGASAVIKTADEWLAVMEMTDKKIATAPSLLYKGSRDTYAFPKMLECVAGKSGLLFALKEGHTHRFGTFIDGPITPPAEPTENNGYYVPVFFFSLSGAYDTPTKIEIPEEKQKVTVAGTQGVVKNDRDEPRANVAIARGCLWLGCAKPGPAADISSCVQWIEGDCLPAGYEGDMDDDGDGFLGQSLDLTASEIEIWHIQQVQGGWAGGLMAARHVEDGSWSR</sequence>
<keyword evidence="5" id="KW-1185">Reference proteome</keyword>
<dbReference type="InterPro" id="IPR006571">
    <property type="entry name" value="TLDc_dom"/>
</dbReference>
<feature type="compositionally biased region" description="Basic and acidic residues" evidence="2">
    <location>
        <begin position="235"/>
        <end position="247"/>
    </location>
</feature>